<dbReference type="AlphaFoldDB" id="A0A2P5DMK6"/>
<proteinExistence type="predicted"/>
<reference evidence="2" key="1">
    <citation type="submission" date="2016-06" db="EMBL/GenBank/DDBJ databases">
        <title>Parallel loss of symbiosis genes in relatives of nitrogen-fixing non-legume Parasponia.</title>
        <authorList>
            <person name="Van Velzen R."/>
            <person name="Holmer R."/>
            <person name="Bu F."/>
            <person name="Rutten L."/>
            <person name="Van Zeijl A."/>
            <person name="Liu W."/>
            <person name="Santuari L."/>
            <person name="Cao Q."/>
            <person name="Sharma T."/>
            <person name="Shen D."/>
            <person name="Roswanjaya Y."/>
            <person name="Wardhani T."/>
            <person name="Kalhor M.S."/>
            <person name="Jansen J."/>
            <person name="Van den Hoogen J."/>
            <person name="Gungor B."/>
            <person name="Hartog M."/>
            <person name="Hontelez J."/>
            <person name="Verver J."/>
            <person name="Yang W.-C."/>
            <person name="Schijlen E."/>
            <person name="Repin R."/>
            <person name="Schilthuizen M."/>
            <person name="Schranz E."/>
            <person name="Heidstra R."/>
            <person name="Miyata K."/>
            <person name="Fedorova E."/>
            <person name="Kohlen W."/>
            <person name="Bisseling T."/>
            <person name="Smit S."/>
            <person name="Geurts R."/>
        </authorList>
    </citation>
    <scope>NUCLEOTIDE SEQUENCE [LARGE SCALE GENOMIC DNA]</scope>
    <source>
        <strain evidence="2">cv. WU1-14</strain>
    </source>
</reference>
<gene>
    <name evidence="1" type="ORF">PanWU01x14_049230</name>
</gene>
<evidence type="ECO:0000313" key="2">
    <source>
        <dbReference type="Proteomes" id="UP000237105"/>
    </source>
</evidence>
<sequence>APVASINLYESQILELIHEASLESSSVLSCIAFIFFIHISDLIVPDFISSDCENSNLFPLSWCCYKLQLSNMQIHKPNSVQISNLTHGRTLQRWGLTVYSRKVHCVVAIGFHRKP</sequence>
<protein>
    <submittedName>
        <fullName evidence="1">Uncharacterized protein</fullName>
    </submittedName>
</protein>
<dbReference type="EMBL" id="JXTB01000028">
    <property type="protein sequence ID" value="PON74516.1"/>
    <property type="molecule type" value="Genomic_DNA"/>
</dbReference>
<name>A0A2P5DMK6_PARAD</name>
<organism evidence="1 2">
    <name type="scientific">Parasponia andersonii</name>
    <name type="common">Sponia andersonii</name>
    <dbReference type="NCBI Taxonomy" id="3476"/>
    <lineage>
        <taxon>Eukaryota</taxon>
        <taxon>Viridiplantae</taxon>
        <taxon>Streptophyta</taxon>
        <taxon>Embryophyta</taxon>
        <taxon>Tracheophyta</taxon>
        <taxon>Spermatophyta</taxon>
        <taxon>Magnoliopsida</taxon>
        <taxon>eudicotyledons</taxon>
        <taxon>Gunneridae</taxon>
        <taxon>Pentapetalae</taxon>
        <taxon>rosids</taxon>
        <taxon>fabids</taxon>
        <taxon>Rosales</taxon>
        <taxon>Cannabaceae</taxon>
        <taxon>Parasponia</taxon>
    </lineage>
</organism>
<evidence type="ECO:0000313" key="1">
    <source>
        <dbReference type="EMBL" id="PON74516.1"/>
    </source>
</evidence>
<dbReference type="OrthoDB" id="10518941at2759"/>
<feature type="non-terminal residue" evidence="1">
    <location>
        <position position="1"/>
    </location>
</feature>
<comment type="caution">
    <text evidence="1">The sequence shown here is derived from an EMBL/GenBank/DDBJ whole genome shotgun (WGS) entry which is preliminary data.</text>
</comment>
<keyword evidence="2" id="KW-1185">Reference proteome</keyword>
<accession>A0A2P5DMK6</accession>
<dbReference type="Proteomes" id="UP000237105">
    <property type="component" value="Unassembled WGS sequence"/>
</dbReference>